<sequence length="40" mass="4867">MAIQFRQEYANLWDSVHKMRRISWYSNDVDCHALKIPQTN</sequence>
<dbReference type="Proteomes" id="UP001295462">
    <property type="component" value="Unassembled WGS sequence"/>
</dbReference>
<evidence type="ECO:0000313" key="1">
    <source>
        <dbReference type="EMBL" id="CAH1598564.1"/>
    </source>
</evidence>
<name>A0AAU9QRM5_9VIBR</name>
<dbReference type="EMBL" id="CAKMUD010000091">
    <property type="protein sequence ID" value="CAH1598564.1"/>
    <property type="molecule type" value="Genomic_DNA"/>
</dbReference>
<organism evidence="1 2">
    <name type="scientific">Vibrio jasicida</name>
    <dbReference type="NCBI Taxonomy" id="766224"/>
    <lineage>
        <taxon>Bacteria</taxon>
        <taxon>Pseudomonadati</taxon>
        <taxon>Pseudomonadota</taxon>
        <taxon>Gammaproteobacteria</taxon>
        <taxon>Vibrionales</taxon>
        <taxon>Vibrionaceae</taxon>
        <taxon>Vibrio</taxon>
    </lineage>
</organism>
<accession>A0AAU9QRM5</accession>
<proteinExistence type="predicted"/>
<protein>
    <submittedName>
        <fullName evidence="1">Uncharacterized protein</fullName>
    </submittedName>
</protein>
<gene>
    <name evidence="1" type="ORF">THF1A12_370012</name>
</gene>
<reference evidence="1" key="1">
    <citation type="submission" date="2022-01" db="EMBL/GenBank/DDBJ databases">
        <authorList>
            <person name="Lagorce A."/>
        </authorList>
    </citation>
    <scope>NUCLEOTIDE SEQUENCE</scope>
    <source>
        <strain evidence="1">Th15_F1_A12</strain>
    </source>
</reference>
<dbReference type="AlphaFoldDB" id="A0AAU9QRM5"/>
<comment type="caution">
    <text evidence="1">The sequence shown here is derived from an EMBL/GenBank/DDBJ whole genome shotgun (WGS) entry which is preliminary data.</text>
</comment>
<evidence type="ECO:0000313" key="2">
    <source>
        <dbReference type="Proteomes" id="UP001295462"/>
    </source>
</evidence>